<evidence type="ECO:0000313" key="4">
    <source>
        <dbReference type="Proteomes" id="UP000030752"/>
    </source>
</evidence>
<keyword evidence="2" id="KW-0732">Signal</keyword>
<dbReference type="EMBL" id="KB822720">
    <property type="protein sequence ID" value="ETN40224.1"/>
    <property type="molecule type" value="Genomic_DNA"/>
</dbReference>
<dbReference type="VEuPathDB" id="FungiDB:HMPREF1541_04500"/>
<dbReference type="PROSITE" id="PS51257">
    <property type="entry name" value="PROKAR_LIPOPROTEIN"/>
    <property type="match status" value="1"/>
</dbReference>
<protein>
    <submittedName>
        <fullName evidence="3">Uncharacterized protein</fullName>
    </submittedName>
</protein>
<dbReference type="RefSeq" id="XP_008717067.1">
    <property type="nucleotide sequence ID" value="XM_008718845.1"/>
</dbReference>
<evidence type="ECO:0000313" key="3">
    <source>
        <dbReference type="EMBL" id="ETN40224.1"/>
    </source>
</evidence>
<evidence type="ECO:0000256" key="2">
    <source>
        <dbReference type="SAM" id="SignalP"/>
    </source>
</evidence>
<dbReference type="InParanoid" id="W2RX01"/>
<reference evidence="3 4" key="1">
    <citation type="submission" date="2013-03" db="EMBL/GenBank/DDBJ databases">
        <title>The Genome Sequence of Phialophora europaea CBS 101466.</title>
        <authorList>
            <consortium name="The Broad Institute Genomics Platform"/>
            <person name="Cuomo C."/>
            <person name="de Hoog S."/>
            <person name="Gorbushina A."/>
            <person name="Walker B."/>
            <person name="Young S.K."/>
            <person name="Zeng Q."/>
            <person name="Gargeya S."/>
            <person name="Fitzgerald M."/>
            <person name="Haas B."/>
            <person name="Abouelleil A."/>
            <person name="Allen A.W."/>
            <person name="Alvarado L."/>
            <person name="Arachchi H.M."/>
            <person name="Berlin A.M."/>
            <person name="Chapman S.B."/>
            <person name="Gainer-Dewar J."/>
            <person name="Goldberg J."/>
            <person name="Griggs A."/>
            <person name="Gujja S."/>
            <person name="Hansen M."/>
            <person name="Howarth C."/>
            <person name="Imamovic A."/>
            <person name="Ireland A."/>
            <person name="Larimer J."/>
            <person name="McCowan C."/>
            <person name="Murphy C."/>
            <person name="Pearson M."/>
            <person name="Poon T.W."/>
            <person name="Priest M."/>
            <person name="Roberts A."/>
            <person name="Saif S."/>
            <person name="Shea T."/>
            <person name="Sisk P."/>
            <person name="Sykes S."/>
            <person name="Wortman J."/>
            <person name="Nusbaum C."/>
            <person name="Birren B."/>
        </authorList>
    </citation>
    <scope>NUCLEOTIDE SEQUENCE [LARGE SCALE GENOMIC DNA]</scope>
    <source>
        <strain evidence="3 4">CBS 101466</strain>
    </source>
</reference>
<keyword evidence="4" id="KW-1185">Reference proteome</keyword>
<dbReference type="eggNOG" id="ENOG502SIM1">
    <property type="taxonomic scope" value="Eukaryota"/>
</dbReference>
<gene>
    <name evidence="3" type="ORF">HMPREF1541_04500</name>
</gene>
<name>W2RX01_CYPE1</name>
<dbReference type="OrthoDB" id="10262656at2759"/>
<sequence>MLTRRLMPRSLLCIAAILLLTGCAKLLGDPPLPAALVDRIIYAATQTGLPLREGLNPSLPIQRSLISTYYHSYRPPSDRTATSIRHLRPLLRCRLQPNPETGHIRVHSPHLDISLTPPEAEPHPSVRHFNPTIIPLPSYAASFTAARYLLVTRLVTPGLHQESHACLATFCLPQPASTPSRTPPDAVPCTPSDVKVLGGRGGLRCLTEPRRLNVPPTPAKRCTGEWASFADIPGFHDPRIMWSGRGEPLIVVNSASTYGCVGLWIMDLRVLVPELRDVMERRTPEVDGGLDGGVSTVKRDVSKISRQVAGGRKYQAPVLRYETLTELTRWGERNEVEKNWILWFPGHDGETWMSYEGFGKWELNRTNSPDGSKAEGESTPGQEIHTNREGMPRHHPFLPDTMPWPMFNLSNFTSKTSSKLTVQAPTHNSRLVSATGSHAANLNTVSQDSISIVSAQPIRRSFPPSVPSRNNTDAHRQGWTYHGGRTVAQLLSHGYTTPNLTSPDESPCLQTADFLDPTGKPGHFHQSSPALKLILCHRRGSTDGSIHLNATGSAGDDSCPGSPRDWTRDGRAVHFGVVHRKFSNAVGMPERYERWAVVCEGMYPFRVLAVGKHPLAFAGEVVRPWGREENGLLSETEDVEKGQGGSMFTYTTSVAWAWRPGSVVDAAAGEEGDDAEHLSALGTGFLGDDVIVGVGVDDVEQAVVRLKVEELLSCLRLCPGVKT</sequence>
<feature type="signal peptide" evidence="2">
    <location>
        <begin position="1"/>
        <end position="28"/>
    </location>
</feature>
<dbReference type="AlphaFoldDB" id="W2RX01"/>
<feature type="region of interest" description="Disordered" evidence="1">
    <location>
        <begin position="366"/>
        <end position="389"/>
    </location>
</feature>
<proteinExistence type="predicted"/>
<feature type="chain" id="PRO_5004824633" evidence="2">
    <location>
        <begin position="29"/>
        <end position="723"/>
    </location>
</feature>
<accession>W2RX01</accession>
<evidence type="ECO:0000256" key="1">
    <source>
        <dbReference type="SAM" id="MobiDB-lite"/>
    </source>
</evidence>
<dbReference type="Proteomes" id="UP000030752">
    <property type="component" value="Unassembled WGS sequence"/>
</dbReference>
<dbReference type="HOGENOM" id="CLU_028974_0_0_1"/>
<organism evidence="3 4">
    <name type="scientific">Cyphellophora europaea (strain CBS 101466)</name>
    <name type="common">Phialophora europaea</name>
    <dbReference type="NCBI Taxonomy" id="1220924"/>
    <lineage>
        <taxon>Eukaryota</taxon>
        <taxon>Fungi</taxon>
        <taxon>Dikarya</taxon>
        <taxon>Ascomycota</taxon>
        <taxon>Pezizomycotina</taxon>
        <taxon>Eurotiomycetes</taxon>
        <taxon>Chaetothyriomycetidae</taxon>
        <taxon>Chaetothyriales</taxon>
        <taxon>Cyphellophoraceae</taxon>
        <taxon>Cyphellophora</taxon>
    </lineage>
</organism>
<dbReference type="GeneID" id="19971839"/>